<reference evidence="2 3" key="1">
    <citation type="journal article" date="2019" name="Sci. Rep.">
        <title>Extended insight into the Mycobacterium chelonae-abscessus complex through whole genome sequencing of Mycobacterium salmoniphilum outbreak and Mycobacterium salmoniphilum-like strains.</title>
        <authorList>
            <person name="Behra P.R.K."/>
            <person name="Das S."/>
            <person name="Pettersson B.M.F."/>
            <person name="Shirreff L."/>
            <person name="DuCote T."/>
            <person name="Jacobsson K.G."/>
            <person name="Ennis D.G."/>
            <person name="Kirsebom L.A."/>
        </authorList>
    </citation>
    <scope>NUCLEOTIDE SEQUENCE [LARGE SCALE GENOMIC DNA]</scope>
    <source>
        <strain evidence="2 3">DSM 45524</strain>
    </source>
</reference>
<proteinExistence type="predicted"/>
<dbReference type="InterPro" id="IPR029058">
    <property type="entry name" value="AB_hydrolase_fold"/>
</dbReference>
<accession>A0A4R5PFQ0</accession>
<dbReference type="Gene3D" id="3.40.50.1820">
    <property type="entry name" value="alpha/beta hydrolase"/>
    <property type="match status" value="2"/>
</dbReference>
<dbReference type="Pfam" id="PF12697">
    <property type="entry name" value="Abhydrolase_6"/>
    <property type="match status" value="1"/>
</dbReference>
<organism evidence="2 3">
    <name type="scientific">Mycobacteroides franklinii</name>
    <dbReference type="NCBI Taxonomy" id="948102"/>
    <lineage>
        <taxon>Bacteria</taxon>
        <taxon>Bacillati</taxon>
        <taxon>Actinomycetota</taxon>
        <taxon>Actinomycetes</taxon>
        <taxon>Mycobacteriales</taxon>
        <taxon>Mycobacteriaceae</taxon>
        <taxon>Mycobacteroides</taxon>
    </lineage>
</organism>
<gene>
    <name evidence="2" type="ORF">EJ571_03515</name>
</gene>
<feature type="domain" description="AB hydrolase-1" evidence="1">
    <location>
        <begin position="50"/>
        <end position="237"/>
    </location>
</feature>
<keyword evidence="2" id="KW-0378">Hydrolase</keyword>
<dbReference type="PANTHER" id="PTHR43194">
    <property type="entry name" value="HYDROLASE ALPHA/BETA FOLD FAMILY"/>
    <property type="match status" value="1"/>
</dbReference>
<evidence type="ECO:0000259" key="1">
    <source>
        <dbReference type="Pfam" id="PF12697"/>
    </source>
</evidence>
<dbReference type="EMBL" id="RXLR01000007">
    <property type="protein sequence ID" value="TDH24957.1"/>
    <property type="molecule type" value="Genomic_DNA"/>
</dbReference>
<evidence type="ECO:0000313" key="3">
    <source>
        <dbReference type="Proteomes" id="UP000295627"/>
    </source>
</evidence>
<dbReference type="SUPFAM" id="SSF53474">
    <property type="entry name" value="alpha/beta-Hydrolases"/>
    <property type="match status" value="1"/>
</dbReference>
<dbReference type="Proteomes" id="UP000295627">
    <property type="component" value="Unassembled WGS sequence"/>
</dbReference>
<dbReference type="InterPro" id="IPR050228">
    <property type="entry name" value="Carboxylesterase_BioH"/>
</dbReference>
<dbReference type="GO" id="GO:0016787">
    <property type="term" value="F:hydrolase activity"/>
    <property type="evidence" value="ECO:0007669"/>
    <property type="project" value="UniProtKB-KW"/>
</dbReference>
<comment type="caution">
    <text evidence="2">The sequence shown here is derived from an EMBL/GenBank/DDBJ whole genome shotgun (WGS) entry which is preliminary data.</text>
</comment>
<name>A0A4R5PFQ0_9MYCO</name>
<protein>
    <submittedName>
        <fullName evidence="2">Alpha/beta hydrolase</fullName>
    </submittedName>
</protein>
<dbReference type="AlphaFoldDB" id="A0A4R5PFQ0"/>
<evidence type="ECO:0000313" key="2">
    <source>
        <dbReference type="EMBL" id="TDH24957.1"/>
    </source>
</evidence>
<dbReference type="PANTHER" id="PTHR43194:SF2">
    <property type="entry name" value="PEROXISOMAL MEMBRANE PROTEIN LPX1"/>
    <property type="match status" value="1"/>
</dbReference>
<sequence>MRADMSDSATALILAGIGGRVSDVVSTLRYVASPDGVRLSLTVSGEGPPLVMVHGAMDSGASWSDVAAELQHDFTCFLVDRRGHGASTDAQEHSLAREADDVIAVAAEVGPNAVILGHSFGAVVVLEALRRGLDVASVVLYEPPLPVSDSVAAANRSGSEAVRARSATVSREFEALDRCVELLGEYARSVIPMLLLEGANSPPQFREPVGYLARRVPGVRVKELDGQDHFAHRDAPVMFARVLRELLLG</sequence>
<dbReference type="InterPro" id="IPR000073">
    <property type="entry name" value="AB_hydrolase_1"/>
</dbReference>